<dbReference type="Ensembl" id="ENSOTST00005142347.1">
    <property type="protein sequence ID" value="ENSOTSP00005145397.1"/>
    <property type="gene ID" value="ENSOTSG00005072063.1"/>
</dbReference>
<reference evidence="2" key="2">
    <citation type="submission" date="2025-05" db="UniProtKB">
        <authorList>
            <consortium name="Ensembl"/>
        </authorList>
    </citation>
    <scope>IDENTIFICATION</scope>
</reference>
<organism evidence="2 3">
    <name type="scientific">Oncorhynchus tshawytscha</name>
    <name type="common">Chinook salmon</name>
    <name type="synonym">Salmo tshawytscha</name>
    <dbReference type="NCBI Taxonomy" id="74940"/>
    <lineage>
        <taxon>Eukaryota</taxon>
        <taxon>Metazoa</taxon>
        <taxon>Chordata</taxon>
        <taxon>Craniata</taxon>
        <taxon>Vertebrata</taxon>
        <taxon>Euteleostomi</taxon>
        <taxon>Actinopterygii</taxon>
        <taxon>Neopterygii</taxon>
        <taxon>Teleostei</taxon>
        <taxon>Protacanthopterygii</taxon>
        <taxon>Salmoniformes</taxon>
        <taxon>Salmonidae</taxon>
        <taxon>Salmoninae</taxon>
        <taxon>Oncorhynchus</taxon>
    </lineage>
</organism>
<dbReference type="PANTHER" id="PTHR23022:SF135">
    <property type="entry name" value="SI:DKEY-77F5.3"/>
    <property type="match status" value="1"/>
</dbReference>
<dbReference type="AlphaFoldDB" id="A0AAZ3QMZ1"/>
<dbReference type="PANTHER" id="PTHR23022">
    <property type="entry name" value="TRANSPOSABLE ELEMENT-RELATED"/>
    <property type="match status" value="1"/>
</dbReference>
<dbReference type="InterPro" id="IPR052338">
    <property type="entry name" value="Transposase_5"/>
</dbReference>
<proteinExistence type="predicted"/>
<dbReference type="Proteomes" id="UP000694402">
    <property type="component" value="Unassembled WGS sequence"/>
</dbReference>
<keyword evidence="3" id="KW-1185">Reference proteome</keyword>
<evidence type="ECO:0000313" key="3">
    <source>
        <dbReference type="Proteomes" id="UP000694402"/>
    </source>
</evidence>
<dbReference type="Ensembl" id="ENSOTST00005122486.1">
    <property type="protein sequence ID" value="ENSOTSP00005106382.1"/>
    <property type="gene ID" value="ENSOTSG00005072063.1"/>
</dbReference>
<dbReference type="InterPro" id="IPR038717">
    <property type="entry name" value="Tc1-like_DDE_dom"/>
</dbReference>
<protein>
    <recommendedName>
        <fullName evidence="1">Tc1-like transposase DDE domain-containing protein</fullName>
    </recommendedName>
</protein>
<name>A0AAZ3QMZ1_ONCTS</name>
<dbReference type="GO" id="GO:0003676">
    <property type="term" value="F:nucleic acid binding"/>
    <property type="evidence" value="ECO:0007669"/>
    <property type="project" value="InterPro"/>
</dbReference>
<feature type="domain" description="Tc1-like transposase DDE" evidence="1">
    <location>
        <begin position="83"/>
        <end position="196"/>
    </location>
</feature>
<dbReference type="GeneTree" id="ENSGT01120000271870"/>
<dbReference type="Pfam" id="PF13358">
    <property type="entry name" value="DDE_3"/>
    <property type="match status" value="1"/>
</dbReference>
<dbReference type="Ensembl" id="ENSOTST00005174548.1">
    <property type="protein sequence ID" value="ENSOTSP00005129339.1"/>
    <property type="gene ID" value="ENSOTSG00005072063.1"/>
</dbReference>
<accession>A0AAZ3QMZ1</accession>
<dbReference type="Gene3D" id="3.30.420.10">
    <property type="entry name" value="Ribonuclease H-like superfamily/Ribonuclease H"/>
    <property type="match status" value="1"/>
</dbReference>
<dbReference type="Ensembl" id="ENSOTST00005180268.1">
    <property type="protein sequence ID" value="ENSOTSP00005139557.1"/>
    <property type="gene ID" value="ENSOTSG00005072063.1"/>
</dbReference>
<evidence type="ECO:0000259" key="1">
    <source>
        <dbReference type="Pfam" id="PF13358"/>
    </source>
</evidence>
<dbReference type="Ensembl" id="ENSOTST00005137226.1">
    <property type="protein sequence ID" value="ENSOTSP00005138804.1"/>
    <property type="gene ID" value="ENSOTSG00005072063.1"/>
</dbReference>
<sequence>MRLYLSYSSMLTPHMSFYWIDGLHPMVRDGESRGNAASHPTLRPSALPPCALKRGQTQSSIFGLNAKHHTWMKPSSIPTVKHGCGSIMLWGCFSVAGTGRLVRIDGKMNRAKYREVLDENLLQSAQDFRLGGEDSPFLQANDPKNTAKTTQKWLRDKSLNVHEWPSQSPDLNLIEHLWRDLKIAVQRHSPSNLTELERICTKYRCAELVASYPRRRKAVIAAKGASTKY</sequence>
<evidence type="ECO:0000313" key="2">
    <source>
        <dbReference type="Ensembl" id="ENSOTSP00005129339.1"/>
    </source>
</evidence>
<dbReference type="InterPro" id="IPR036397">
    <property type="entry name" value="RNaseH_sf"/>
</dbReference>
<reference evidence="3" key="1">
    <citation type="journal article" date="2018" name="PLoS ONE">
        <title>Chinook salmon (Oncorhynchus tshawytscha) genome and transcriptome.</title>
        <authorList>
            <person name="Christensen K.A."/>
            <person name="Leong J.S."/>
            <person name="Sakhrani D."/>
            <person name="Biagi C.A."/>
            <person name="Minkley D.R."/>
            <person name="Withler R.E."/>
            <person name="Rondeau E.B."/>
            <person name="Koop B.F."/>
            <person name="Devlin R.H."/>
        </authorList>
    </citation>
    <scope>NUCLEOTIDE SEQUENCE [LARGE SCALE GENOMIC DNA]</scope>
</reference>